<dbReference type="FunFam" id="1.20.58.760:FF:000001">
    <property type="entry name" value="ATP-dependent zinc metalloprotease FtsH"/>
    <property type="match status" value="1"/>
</dbReference>
<dbReference type="SUPFAM" id="SSF140990">
    <property type="entry name" value="FtsH protease domain-like"/>
    <property type="match status" value="1"/>
</dbReference>
<keyword evidence="8 15" id="KW-0378">Hydrolase</keyword>
<evidence type="ECO:0000256" key="2">
    <source>
        <dbReference type="ARBA" id="ARBA00010044"/>
    </source>
</evidence>
<gene>
    <name evidence="19" type="primary">hflB</name>
    <name evidence="15 19" type="synonym">ftsH</name>
    <name evidence="19" type="ORF">C5O18_00170</name>
</gene>
<evidence type="ECO:0000256" key="7">
    <source>
        <dbReference type="ARBA" id="ARBA00022741"/>
    </source>
</evidence>
<evidence type="ECO:0000256" key="14">
    <source>
        <dbReference type="ARBA" id="ARBA00061570"/>
    </source>
</evidence>
<dbReference type="SUPFAM" id="SSF52540">
    <property type="entry name" value="P-loop containing nucleoside triphosphate hydrolases"/>
    <property type="match status" value="1"/>
</dbReference>
<comment type="similarity">
    <text evidence="14 15">In the central section; belongs to the AAA ATPase family.</text>
</comment>
<feature type="binding site" evidence="15">
    <location>
        <begin position="200"/>
        <end position="207"/>
    </location>
    <ligand>
        <name>ATP</name>
        <dbReference type="ChEBI" id="CHEBI:30616"/>
    </ligand>
</feature>
<dbReference type="SMART" id="SM00382">
    <property type="entry name" value="AAA"/>
    <property type="match status" value="1"/>
</dbReference>
<dbReference type="FunFam" id="1.10.8.60:FF:000001">
    <property type="entry name" value="ATP-dependent zinc metalloprotease FtsH"/>
    <property type="match status" value="1"/>
</dbReference>
<evidence type="ECO:0000256" key="11">
    <source>
        <dbReference type="ARBA" id="ARBA00022989"/>
    </source>
</evidence>
<keyword evidence="12 15" id="KW-0482">Metalloprotease</keyword>
<dbReference type="InterPro" id="IPR037219">
    <property type="entry name" value="Peptidase_M41-like"/>
</dbReference>
<dbReference type="GO" id="GO:0006508">
    <property type="term" value="P:proteolysis"/>
    <property type="evidence" value="ECO:0007669"/>
    <property type="project" value="UniProtKB-KW"/>
</dbReference>
<evidence type="ECO:0000256" key="1">
    <source>
        <dbReference type="ARBA" id="ARBA00004370"/>
    </source>
</evidence>
<evidence type="ECO:0000256" key="15">
    <source>
        <dbReference type="HAMAP-Rule" id="MF_01458"/>
    </source>
</evidence>
<dbReference type="PANTHER" id="PTHR23076">
    <property type="entry name" value="METALLOPROTEASE M41 FTSH"/>
    <property type="match status" value="1"/>
</dbReference>
<feature type="binding site" evidence="15">
    <location>
        <position position="426"/>
    </location>
    <ligand>
        <name>Zn(2+)</name>
        <dbReference type="ChEBI" id="CHEBI:29105"/>
        <note>catalytic</note>
    </ligand>
</feature>
<comment type="subcellular location">
    <subcellularLocation>
        <location evidence="15">Cell membrane</location>
        <topology evidence="15">Multi-pass membrane protein</topology>
        <orientation evidence="15">Cytoplasmic side</orientation>
    </subcellularLocation>
    <subcellularLocation>
        <location evidence="1">Membrane</location>
    </subcellularLocation>
</comment>
<feature type="domain" description="AAA+ ATPase" evidence="18">
    <location>
        <begin position="192"/>
        <end position="331"/>
    </location>
</feature>
<evidence type="ECO:0000256" key="3">
    <source>
        <dbReference type="ARBA" id="ARBA00022475"/>
    </source>
</evidence>
<keyword evidence="6 15" id="KW-0479">Metal-binding</keyword>
<dbReference type="GO" id="GO:0005886">
    <property type="term" value="C:plasma membrane"/>
    <property type="evidence" value="ECO:0007669"/>
    <property type="project" value="UniProtKB-SubCell"/>
</dbReference>
<protein>
    <recommendedName>
        <fullName evidence="15">ATP-dependent zinc metalloprotease FtsH</fullName>
        <ecNumber evidence="15">3.4.24.-</ecNumber>
    </recommendedName>
</protein>
<comment type="caution">
    <text evidence="15">Lacks conserved residue(s) required for the propagation of feature annotation.</text>
</comment>
<evidence type="ECO:0000256" key="5">
    <source>
        <dbReference type="ARBA" id="ARBA00022692"/>
    </source>
</evidence>
<keyword evidence="3 15" id="KW-1003">Cell membrane</keyword>
<dbReference type="EC" id="3.4.24.-" evidence="15"/>
<dbReference type="PANTHER" id="PTHR23076:SF97">
    <property type="entry name" value="ATP-DEPENDENT ZINC METALLOPROTEASE YME1L1"/>
    <property type="match status" value="1"/>
</dbReference>
<evidence type="ECO:0000313" key="20">
    <source>
        <dbReference type="Proteomes" id="UP000243900"/>
    </source>
</evidence>
<dbReference type="InterPro" id="IPR003960">
    <property type="entry name" value="ATPase_AAA_CS"/>
</dbReference>
<evidence type="ECO:0000256" key="13">
    <source>
        <dbReference type="ARBA" id="ARBA00023136"/>
    </source>
</evidence>
<dbReference type="GO" id="GO:0016887">
    <property type="term" value="F:ATP hydrolysis activity"/>
    <property type="evidence" value="ECO:0007669"/>
    <property type="project" value="UniProtKB-UniRule"/>
</dbReference>
<dbReference type="GO" id="GO:0004176">
    <property type="term" value="F:ATP-dependent peptidase activity"/>
    <property type="evidence" value="ECO:0007669"/>
    <property type="project" value="InterPro"/>
</dbReference>
<accession>A0A2P6AVE7</accession>
<dbReference type="Gene3D" id="3.30.720.210">
    <property type="match status" value="1"/>
</dbReference>
<keyword evidence="13 15" id="KW-0472">Membrane</keyword>
<dbReference type="EMBL" id="PTQZ01000002">
    <property type="protein sequence ID" value="PQA52319.1"/>
    <property type="molecule type" value="Genomic_DNA"/>
</dbReference>
<keyword evidence="20" id="KW-1185">Reference proteome</keyword>
<name>A0A2P6AVE7_9GAMM</name>
<keyword evidence="5 15" id="KW-0812">Transmembrane</keyword>
<proteinExistence type="inferred from homology"/>
<dbReference type="InterPro" id="IPR003959">
    <property type="entry name" value="ATPase_AAA_core"/>
</dbReference>
<dbReference type="PROSITE" id="PS00674">
    <property type="entry name" value="AAA"/>
    <property type="match status" value="1"/>
</dbReference>
<dbReference type="GO" id="GO:0008270">
    <property type="term" value="F:zinc ion binding"/>
    <property type="evidence" value="ECO:0007669"/>
    <property type="project" value="UniProtKB-UniRule"/>
</dbReference>
<dbReference type="Pfam" id="PF00004">
    <property type="entry name" value="AAA"/>
    <property type="match status" value="1"/>
</dbReference>
<evidence type="ECO:0000256" key="17">
    <source>
        <dbReference type="SAM" id="MobiDB-lite"/>
    </source>
</evidence>
<feature type="binding site" evidence="15">
    <location>
        <position position="422"/>
    </location>
    <ligand>
        <name>Zn(2+)</name>
        <dbReference type="ChEBI" id="CHEBI:29105"/>
        <note>catalytic</note>
    </ligand>
</feature>
<dbReference type="InterPro" id="IPR003593">
    <property type="entry name" value="AAA+_ATPase"/>
</dbReference>
<dbReference type="InterPro" id="IPR000642">
    <property type="entry name" value="Peptidase_M41"/>
</dbReference>
<feature type="active site" evidence="15">
    <location>
        <position position="423"/>
    </location>
</feature>
<comment type="similarity">
    <text evidence="16">Belongs to the AAA ATPase family.</text>
</comment>
<dbReference type="InterPro" id="IPR041569">
    <property type="entry name" value="AAA_lid_3"/>
</dbReference>
<organism evidence="19 20">
    <name type="scientific">Amnimonas aquatica</name>
    <dbReference type="NCBI Taxonomy" id="2094561"/>
    <lineage>
        <taxon>Bacteria</taxon>
        <taxon>Pseudomonadati</taxon>
        <taxon>Pseudomonadota</taxon>
        <taxon>Gammaproteobacteria</taxon>
        <taxon>Moraxellales</taxon>
        <taxon>Moraxellaceae</taxon>
        <taxon>Amnimonas</taxon>
    </lineage>
</organism>
<evidence type="ECO:0000256" key="6">
    <source>
        <dbReference type="ARBA" id="ARBA00022723"/>
    </source>
</evidence>
<keyword evidence="7 15" id="KW-0547">Nucleotide-binding</keyword>
<dbReference type="GO" id="GO:0030163">
    <property type="term" value="P:protein catabolic process"/>
    <property type="evidence" value="ECO:0007669"/>
    <property type="project" value="UniProtKB-UniRule"/>
</dbReference>
<dbReference type="OrthoDB" id="9809379at2"/>
<dbReference type="AlphaFoldDB" id="A0A2P6AVE7"/>
<feature type="transmembrane region" description="Helical" evidence="15">
    <location>
        <begin position="101"/>
        <end position="122"/>
    </location>
</feature>
<evidence type="ECO:0000259" key="18">
    <source>
        <dbReference type="SMART" id="SM00382"/>
    </source>
</evidence>
<dbReference type="GO" id="GO:0005524">
    <property type="term" value="F:ATP binding"/>
    <property type="evidence" value="ECO:0007669"/>
    <property type="project" value="UniProtKB-UniRule"/>
</dbReference>
<dbReference type="NCBIfam" id="TIGR01241">
    <property type="entry name" value="FtsH_fam"/>
    <property type="match status" value="1"/>
</dbReference>
<feature type="binding site" evidence="15">
    <location>
        <position position="500"/>
    </location>
    <ligand>
        <name>Zn(2+)</name>
        <dbReference type="ChEBI" id="CHEBI:29105"/>
        <note>catalytic</note>
    </ligand>
</feature>
<keyword evidence="4 15" id="KW-0645">Protease</keyword>
<evidence type="ECO:0000313" key="19">
    <source>
        <dbReference type="EMBL" id="PQA52319.1"/>
    </source>
</evidence>
<dbReference type="InterPro" id="IPR027417">
    <property type="entry name" value="P-loop_NTPase"/>
</dbReference>
<evidence type="ECO:0000256" key="8">
    <source>
        <dbReference type="ARBA" id="ARBA00022801"/>
    </source>
</evidence>
<dbReference type="HAMAP" id="MF_01458">
    <property type="entry name" value="FtsH"/>
    <property type="match status" value="1"/>
</dbReference>
<evidence type="ECO:0000256" key="4">
    <source>
        <dbReference type="ARBA" id="ARBA00022670"/>
    </source>
</evidence>
<comment type="similarity">
    <text evidence="2 15">In the C-terminal section; belongs to the peptidase M41 family.</text>
</comment>
<dbReference type="Proteomes" id="UP000243900">
    <property type="component" value="Unassembled WGS sequence"/>
</dbReference>
<keyword evidence="10 15" id="KW-0067">ATP-binding</keyword>
<keyword evidence="9 15" id="KW-0862">Zinc</keyword>
<evidence type="ECO:0000256" key="12">
    <source>
        <dbReference type="ARBA" id="ARBA00023049"/>
    </source>
</evidence>
<dbReference type="InterPro" id="IPR005936">
    <property type="entry name" value="FtsH"/>
</dbReference>
<dbReference type="Pfam" id="PF01434">
    <property type="entry name" value="Peptidase_M41"/>
    <property type="match status" value="1"/>
</dbReference>
<dbReference type="GO" id="GO:0004222">
    <property type="term" value="F:metalloendopeptidase activity"/>
    <property type="evidence" value="ECO:0007669"/>
    <property type="project" value="InterPro"/>
</dbReference>
<evidence type="ECO:0000256" key="9">
    <source>
        <dbReference type="ARBA" id="ARBA00022833"/>
    </source>
</evidence>
<keyword evidence="11 15" id="KW-1133">Transmembrane helix</keyword>
<dbReference type="Pfam" id="PF17862">
    <property type="entry name" value="AAA_lid_3"/>
    <property type="match status" value="1"/>
</dbReference>
<dbReference type="FunFam" id="3.40.50.300:FF:000001">
    <property type="entry name" value="ATP-dependent zinc metalloprotease FtsH"/>
    <property type="match status" value="1"/>
</dbReference>
<comment type="subunit">
    <text evidence="15">Homohexamer.</text>
</comment>
<dbReference type="Gene3D" id="1.20.58.760">
    <property type="entry name" value="Peptidase M41"/>
    <property type="match status" value="1"/>
</dbReference>
<reference evidence="20" key="1">
    <citation type="submission" date="2018-02" db="EMBL/GenBank/DDBJ databases">
        <title>Genome sequencing of Solimonas sp. HR-BB.</title>
        <authorList>
            <person name="Lee Y."/>
            <person name="Jeon C.O."/>
        </authorList>
    </citation>
    <scope>NUCLEOTIDE SEQUENCE [LARGE SCALE GENOMIC DNA]</scope>
    <source>
        <strain evidence="20">HR-E</strain>
    </source>
</reference>
<comment type="function">
    <text evidence="15">Acts as a processive, ATP-dependent zinc metallopeptidase for both cytoplasmic and membrane proteins. Plays a role in the quality control of integral membrane proteins.</text>
</comment>
<evidence type="ECO:0000256" key="10">
    <source>
        <dbReference type="ARBA" id="ARBA00022840"/>
    </source>
</evidence>
<sequence>MNDLAKNLLVWLLIAGALSYVFGNFNKASPSRTMSYSEFVAAVDAGEIKQVRIQPDLITGQRSSGEAFETVRPPAPDNDLINQLLKQRVAVVGAAPEQQGVLSQLLVAAFPILLMVALFVFLSRKMGGGMGGGGGRGNPMSFGKSRARQLSEDQIKVTFADVAGCDEAKEEVKEVVDFLRDPGKFQQLGGRIPRGILMVGQPGTGKTLLAKAIAGEAKVPFFSISGSDFVEMFVGVGASRVRDMFEQAKKNAPCIIFIDEIDAVGRHRGAGMGGGHDEREQTLNQLLVEMDGFEGSEGVIVIAATNRPDVLDSALLRPGRFDRQVVVGLPDIRGREQILRVHMRKVPMAADVDPETLARSTPGFSGADLANLVNEAALFAARGNLKQVSMNEFEKAKDKIMMGAERKSMVMSDKEKLNTAYHEAGHAIVGRLVPDHDPVYKVSIIPRGRALGVTMFLPEEDRYSMSKRSIESSICSLFGGRIAEELTLGFDGVTTGASNDIQRATELARSMVTKWGLSEKLGPLLYEEDEGEVFLGRSVTQRKNVSSQTAIDIDIEIRSVIDRCYAQARQILVDNRDILDSMSEALMKYETIDADQIDDLMARRTLRPPRGWNDGDKSGGASASASPVDDKPVSGEPAADAL</sequence>
<feature type="region of interest" description="Disordered" evidence="17">
    <location>
        <begin position="606"/>
        <end position="642"/>
    </location>
</feature>
<comment type="cofactor">
    <cofactor evidence="15">
        <name>Zn(2+)</name>
        <dbReference type="ChEBI" id="CHEBI:29105"/>
    </cofactor>
    <text evidence="15">Binds 1 zinc ion per subunit.</text>
</comment>
<comment type="caution">
    <text evidence="19">The sequence shown here is derived from an EMBL/GenBank/DDBJ whole genome shotgun (WGS) entry which is preliminary data.</text>
</comment>
<evidence type="ECO:0000256" key="16">
    <source>
        <dbReference type="RuleBase" id="RU003651"/>
    </source>
</evidence>
<dbReference type="Gene3D" id="1.10.8.60">
    <property type="match status" value="1"/>
</dbReference>
<dbReference type="Pfam" id="PF06480">
    <property type="entry name" value="FtsH_ext"/>
    <property type="match status" value="1"/>
</dbReference>
<dbReference type="InterPro" id="IPR011546">
    <property type="entry name" value="Pept_M41_FtsH_extracell"/>
</dbReference>
<dbReference type="Gene3D" id="3.40.50.300">
    <property type="entry name" value="P-loop containing nucleotide triphosphate hydrolases"/>
    <property type="match status" value="1"/>
</dbReference>
<dbReference type="CDD" id="cd19501">
    <property type="entry name" value="RecA-like_FtsH"/>
    <property type="match status" value="1"/>
</dbReference>